<evidence type="ECO:0008006" key="3">
    <source>
        <dbReference type="Google" id="ProtNLM"/>
    </source>
</evidence>
<keyword evidence="2" id="KW-1185">Reference proteome</keyword>
<dbReference type="RefSeq" id="WP_180678646.1">
    <property type="nucleotide sequence ID" value="NZ_JACCKA010000063.1"/>
</dbReference>
<gene>
    <name evidence="1" type="ORF">H0E84_10720</name>
</gene>
<accession>A0A853JEC5</accession>
<dbReference type="AlphaFoldDB" id="A0A853JEC5"/>
<proteinExistence type="predicted"/>
<organism evidence="1 2">
    <name type="scientific">Luteimonas salinisoli</name>
    <dbReference type="NCBI Taxonomy" id="2752307"/>
    <lineage>
        <taxon>Bacteria</taxon>
        <taxon>Pseudomonadati</taxon>
        <taxon>Pseudomonadota</taxon>
        <taxon>Gammaproteobacteria</taxon>
        <taxon>Lysobacterales</taxon>
        <taxon>Lysobacteraceae</taxon>
        <taxon>Luteimonas</taxon>
    </lineage>
</organism>
<dbReference type="EMBL" id="JACCKA010000063">
    <property type="protein sequence ID" value="NZA26858.1"/>
    <property type="molecule type" value="Genomic_DNA"/>
</dbReference>
<evidence type="ECO:0000313" key="2">
    <source>
        <dbReference type="Proteomes" id="UP000578091"/>
    </source>
</evidence>
<reference evidence="1 2" key="1">
    <citation type="submission" date="2020-07" db="EMBL/GenBank/DDBJ databases">
        <title>Luteimonas sp. SJ-92.</title>
        <authorList>
            <person name="Huang X.-X."/>
            <person name="Xu L."/>
            <person name="Sun J.-Q."/>
        </authorList>
    </citation>
    <scope>NUCLEOTIDE SEQUENCE [LARGE SCALE GENOMIC DNA]</scope>
    <source>
        <strain evidence="1 2">SJ-92</strain>
    </source>
</reference>
<dbReference type="Proteomes" id="UP000578091">
    <property type="component" value="Unassembled WGS sequence"/>
</dbReference>
<evidence type="ECO:0000313" key="1">
    <source>
        <dbReference type="EMBL" id="NZA26858.1"/>
    </source>
</evidence>
<protein>
    <recommendedName>
        <fullName evidence="3">DUF1311 domain-containing protein</fullName>
    </recommendedName>
</protein>
<name>A0A853JEC5_9GAMM</name>
<comment type="caution">
    <text evidence="1">The sequence shown here is derived from an EMBL/GenBank/DDBJ whole genome shotgun (WGS) entry which is preliminary data.</text>
</comment>
<sequence>MPQIPSKVIPSKVIPSKVIPSSVILSSVLWCCAAVSTAAAQAPDCDSPGSWAERTICRSAPLRDTDARVQALQRDLLLRSDDPAAVEAEARQWRESGRDACTTVRCLETAYRTRTQALQARLAAGRPLLLLPGEYRRHTAAGPVEGAARLSVELLGQRRYRMRILPADGAAEPLAEGEFAEQVGSGEFEAGACTLRMRFAPDLVSVSGAAPGCGADLDGSYLRAPAEP</sequence>